<comment type="caution">
    <text evidence="4">The sequence shown here is derived from an EMBL/GenBank/DDBJ whole genome shotgun (WGS) entry which is preliminary data.</text>
</comment>
<dbReference type="PROSITE" id="PS50110">
    <property type="entry name" value="RESPONSE_REGULATORY"/>
    <property type="match status" value="1"/>
</dbReference>
<dbReference type="AlphaFoldDB" id="A0A368KPQ2"/>
<dbReference type="SUPFAM" id="SSF52172">
    <property type="entry name" value="CheY-like"/>
    <property type="match status" value="1"/>
</dbReference>
<protein>
    <submittedName>
        <fullName evidence="4">Response regulator</fullName>
    </submittedName>
</protein>
<dbReference type="CDD" id="cd00156">
    <property type="entry name" value="REC"/>
    <property type="match status" value="1"/>
</dbReference>
<dbReference type="Pfam" id="PF00072">
    <property type="entry name" value="Response_reg"/>
    <property type="match status" value="1"/>
</dbReference>
<feature type="domain" description="Response regulatory" evidence="3">
    <location>
        <begin position="16"/>
        <end position="130"/>
    </location>
</feature>
<dbReference type="GO" id="GO:0000160">
    <property type="term" value="P:phosphorelay signal transduction system"/>
    <property type="evidence" value="ECO:0007669"/>
    <property type="project" value="InterPro"/>
</dbReference>
<name>A0A368KPQ2_9BACT</name>
<feature type="modified residue" description="4-aspartylphosphate" evidence="2">
    <location>
        <position position="65"/>
    </location>
</feature>
<dbReference type="PANTHER" id="PTHR44591">
    <property type="entry name" value="STRESS RESPONSE REGULATOR PROTEIN 1"/>
    <property type="match status" value="1"/>
</dbReference>
<dbReference type="PANTHER" id="PTHR44591:SF23">
    <property type="entry name" value="CHEY SUBFAMILY"/>
    <property type="match status" value="1"/>
</dbReference>
<dbReference type="InterPro" id="IPR050595">
    <property type="entry name" value="Bact_response_regulator"/>
</dbReference>
<keyword evidence="1 2" id="KW-0597">Phosphoprotein</keyword>
<organism evidence="4 5">
    <name type="scientific">Bremerella cremea</name>
    <dbReference type="NCBI Taxonomy" id="1031537"/>
    <lineage>
        <taxon>Bacteria</taxon>
        <taxon>Pseudomonadati</taxon>
        <taxon>Planctomycetota</taxon>
        <taxon>Planctomycetia</taxon>
        <taxon>Pirellulales</taxon>
        <taxon>Pirellulaceae</taxon>
        <taxon>Bremerella</taxon>
    </lineage>
</organism>
<accession>A0A368KPQ2</accession>
<sequence length="141" mass="15527">MFLRSGPAMRNSTQPVMLITDDDRSFRETMAEVFSRRGFAPLLAANGEEAIHVAQEAIVHVALFDFHMPQRTGLESISACRSMGINIPYILLTGALDSAIATQAEDVEVFSLLEKPVSIQIVTGVVKEAMASHYPWFESGR</sequence>
<dbReference type="InterPro" id="IPR001789">
    <property type="entry name" value="Sig_transdc_resp-reg_receiver"/>
</dbReference>
<evidence type="ECO:0000256" key="2">
    <source>
        <dbReference type="PROSITE-ProRule" id="PRU00169"/>
    </source>
</evidence>
<evidence type="ECO:0000259" key="3">
    <source>
        <dbReference type="PROSITE" id="PS50110"/>
    </source>
</evidence>
<dbReference type="Proteomes" id="UP000253562">
    <property type="component" value="Unassembled WGS sequence"/>
</dbReference>
<reference evidence="4 5" key="1">
    <citation type="submission" date="2018-07" db="EMBL/GenBank/DDBJ databases">
        <title>Comparative genomes isolates from brazilian mangrove.</title>
        <authorList>
            <person name="De Araujo J.E."/>
            <person name="Taketani R.G."/>
            <person name="Silva M.C.P."/>
            <person name="Lourenco M.V."/>
            <person name="Oliveira V.M."/>
            <person name="Andreote F.D."/>
        </authorList>
    </citation>
    <scope>NUCLEOTIDE SEQUENCE [LARGE SCALE GENOMIC DNA]</scope>
    <source>
        <strain evidence="4 5">HEX PRIS-MGV</strain>
    </source>
</reference>
<dbReference type="SMART" id="SM00448">
    <property type="entry name" value="REC"/>
    <property type="match status" value="1"/>
</dbReference>
<evidence type="ECO:0000313" key="4">
    <source>
        <dbReference type="EMBL" id="RCS47640.1"/>
    </source>
</evidence>
<evidence type="ECO:0000256" key="1">
    <source>
        <dbReference type="ARBA" id="ARBA00022553"/>
    </source>
</evidence>
<gene>
    <name evidence="4" type="ORF">DTL42_14040</name>
</gene>
<dbReference type="Gene3D" id="3.40.50.2300">
    <property type="match status" value="1"/>
</dbReference>
<evidence type="ECO:0000313" key="5">
    <source>
        <dbReference type="Proteomes" id="UP000253562"/>
    </source>
</evidence>
<dbReference type="InterPro" id="IPR011006">
    <property type="entry name" value="CheY-like_superfamily"/>
</dbReference>
<proteinExistence type="predicted"/>
<dbReference type="EMBL" id="QPEX01000028">
    <property type="protein sequence ID" value="RCS47640.1"/>
    <property type="molecule type" value="Genomic_DNA"/>
</dbReference>